<comment type="caution">
    <text evidence="2">The sequence shown here is derived from an EMBL/GenBank/DDBJ whole genome shotgun (WGS) entry which is preliminary data.</text>
</comment>
<feature type="region of interest" description="Disordered" evidence="1">
    <location>
        <begin position="1"/>
        <end position="33"/>
    </location>
</feature>
<keyword evidence="3" id="KW-1185">Reference proteome</keyword>
<dbReference type="AlphaFoldDB" id="A0A8J2S4W0"/>
<organism evidence="2 3">
    <name type="scientific">Pelagomonas calceolata</name>
    <dbReference type="NCBI Taxonomy" id="35677"/>
    <lineage>
        <taxon>Eukaryota</taxon>
        <taxon>Sar</taxon>
        <taxon>Stramenopiles</taxon>
        <taxon>Ochrophyta</taxon>
        <taxon>Pelagophyceae</taxon>
        <taxon>Pelagomonadales</taxon>
        <taxon>Pelagomonadaceae</taxon>
        <taxon>Pelagomonas</taxon>
    </lineage>
</organism>
<evidence type="ECO:0000313" key="2">
    <source>
        <dbReference type="EMBL" id="CAH0364842.1"/>
    </source>
</evidence>
<evidence type="ECO:0008006" key="4">
    <source>
        <dbReference type="Google" id="ProtNLM"/>
    </source>
</evidence>
<evidence type="ECO:0000313" key="3">
    <source>
        <dbReference type="Proteomes" id="UP000789595"/>
    </source>
</evidence>
<dbReference type="OrthoDB" id="46395at2759"/>
<dbReference type="PANTHER" id="PTHR37163:SF1">
    <property type="entry name" value="DUF501 DOMAIN-CONTAINING PROTEIN"/>
    <property type="match status" value="1"/>
</dbReference>
<sequence length="267" mass="29624">MAEFGVQKPWEQPPKTNASKSRSRTKRQRKQKALRIEAGTNLPLVWALPDGVAPPELSEDVAAVIRARLGFVPTNLLRVHTIEQRPAVLELYPLKRQPVEERAPRRRGASGPVQPWPTTYWFVDELLSARIAALEARGWVGRLERRLNGDENALRAAEAAHINAGLERWAALTETDRQLAEERGWQKALRDVGIAGIKSARKVKCLHAQYAHFIGAAVVSPVGRWIAELLDDGMDSKEALVEECVVAVIDDAPKLGGRDRAHKRGTG</sequence>
<name>A0A8J2S4W0_9STRA</name>
<protein>
    <recommendedName>
        <fullName evidence="4">DUF501 domain-containing protein</fullName>
    </recommendedName>
</protein>
<reference evidence="2" key="1">
    <citation type="submission" date="2021-11" db="EMBL/GenBank/DDBJ databases">
        <authorList>
            <consortium name="Genoscope - CEA"/>
            <person name="William W."/>
        </authorList>
    </citation>
    <scope>NUCLEOTIDE SEQUENCE</scope>
</reference>
<dbReference type="Proteomes" id="UP000789595">
    <property type="component" value="Unassembled WGS sequence"/>
</dbReference>
<dbReference type="Pfam" id="PF04417">
    <property type="entry name" value="DUF501"/>
    <property type="match status" value="1"/>
</dbReference>
<accession>A0A8J2S4W0</accession>
<proteinExistence type="predicted"/>
<dbReference type="InterPro" id="IPR007511">
    <property type="entry name" value="DUF501"/>
</dbReference>
<dbReference type="PANTHER" id="PTHR37163">
    <property type="entry name" value="CONSERVED PROTEIN"/>
    <property type="match status" value="1"/>
</dbReference>
<gene>
    <name evidence="2" type="ORF">PECAL_1P12270</name>
</gene>
<evidence type="ECO:0000256" key="1">
    <source>
        <dbReference type="SAM" id="MobiDB-lite"/>
    </source>
</evidence>
<dbReference type="EMBL" id="CAKKNE010000001">
    <property type="protein sequence ID" value="CAH0364842.1"/>
    <property type="molecule type" value="Genomic_DNA"/>
</dbReference>
<feature type="compositionally biased region" description="Basic residues" evidence="1">
    <location>
        <begin position="21"/>
        <end position="33"/>
    </location>
</feature>